<name>A0ABU6ZNE2_9FABA</name>
<accession>A0ABU6ZNE2</accession>
<reference evidence="2 3" key="1">
    <citation type="journal article" date="2023" name="Plants (Basel)">
        <title>Bridging the Gap: Combining Genomics and Transcriptomics Approaches to Understand Stylosanthes scabra, an Orphan Legume from the Brazilian Caatinga.</title>
        <authorList>
            <person name="Ferreira-Neto J.R.C."/>
            <person name="da Silva M.D."/>
            <person name="Binneck E."/>
            <person name="de Melo N.F."/>
            <person name="da Silva R.H."/>
            <person name="de Melo A.L.T.M."/>
            <person name="Pandolfi V."/>
            <person name="Bustamante F.O."/>
            <person name="Brasileiro-Vidal A.C."/>
            <person name="Benko-Iseppon A.M."/>
        </authorList>
    </citation>
    <scope>NUCLEOTIDE SEQUENCE [LARGE SCALE GENOMIC DNA]</scope>
    <source>
        <tissue evidence="2">Leaves</tissue>
    </source>
</reference>
<evidence type="ECO:0000313" key="2">
    <source>
        <dbReference type="EMBL" id="MED6223482.1"/>
    </source>
</evidence>
<evidence type="ECO:0000313" key="3">
    <source>
        <dbReference type="Proteomes" id="UP001341840"/>
    </source>
</evidence>
<dbReference type="Proteomes" id="UP001341840">
    <property type="component" value="Unassembled WGS sequence"/>
</dbReference>
<organism evidence="2 3">
    <name type="scientific">Stylosanthes scabra</name>
    <dbReference type="NCBI Taxonomy" id="79078"/>
    <lineage>
        <taxon>Eukaryota</taxon>
        <taxon>Viridiplantae</taxon>
        <taxon>Streptophyta</taxon>
        <taxon>Embryophyta</taxon>
        <taxon>Tracheophyta</taxon>
        <taxon>Spermatophyta</taxon>
        <taxon>Magnoliopsida</taxon>
        <taxon>eudicotyledons</taxon>
        <taxon>Gunneridae</taxon>
        <taxon>Pentapetalae</taxon>
        <taxon>rosids</taxon>
        <taxon>fabids</taxon>
        <taxon>Fabales</taxon>
        <taxon>Fabaceae</taxon>
        <taxon>Papilionoideae</taxon>
        <taxon>50 kb inversion clade</taxon>
        <taxon>dalbergioids sensu lato</taxon>
        <taxon>Dalbergieae</taxon>
        <taxon>Pterocarpus clade</taxon>
        <taxon>Stylosanthes</taxon>
    </lineage>
</organism>
<sequence length="142" mass="15538">MQSRIKGLEIPNRIYEMRSVLDGIRISGIKSSSGNKRTKKLPRSSAQNRHHERRSDITVAPQKEEKPKTRERKAKLKGTEAAEKVAAQPVRAIGPRVKGEEGTAGEDEGYPTEEDGGEGEGRRRNGGKGLEWSGGSGGRKYG</sequence>
<keyword evidence="3" id="KW-1185">Reference proteome</keyword>
<proteinExistence type="predicted"/>
<feature type="region of interest" description="Disordered" evidence="1">
    <location>
        <begin position="26"/>
        <end position="142"/>
    </location>
</feature>
<feature type="compositionally biased region" description="Gly residues" evidence="1">
    <location>
        <begin position="127"/>
        <end position="142"/>
    </location>
</feature>
<comment type="caution">
    <text evidence="2">The sequence shown here is derived from an EMBL/GenBank/DDBJ whole genome shotgun (WGS) entry which is preliminary data.</text>
</comment>
<gene>
    <name evidence="2" type="ORF">PIB30_074395</name>
</gene>
<feature type="compositionally biased region" description="Basic residues" evidence="1">
    <location>
        <begin position="36"/>
        <end position="52"/>
    </location>
</feature>
<feature type="compositionally biased region" description="Acidic residues" evidence="1">
    <location>
        <begin position="103"/>
        <end position="118"/>
    </location>
</feature>
<evidence type="ECO:0000256" key="1">
    <source>
        <dbReference type="SAM" id="MobiDB-lite"/>
    </source>
</evidence>
<dbReference type="EMBL" id="JASCZI010272784">
    <property type="protein sequence ID" value="MED6223482.1"/>
    <property type="molecule type" value="Genomic_DNA"/>
</dbReference>
<protein>
    <submittedName>
        <fullName evidence="2">Uncharacterized protein</fullName>
    </submittedName>
</protein>